<dbReference type="Pfam" id="PF06283">
    <property type="entry name" value="ThuA"/>
    <property type="match status" value="1"/>
</dbReference>
<protein>
    <recommendedName>
        <fullName evidence="3">ThuA-like domain-containing protein</fullName>
    </recommendedName>
</protein>
<evidence type="ECO:0000313" key="5">
    <source>
        <dbReference type="Proteomes" id="UP000321083"/>
    </source>
</evidence>
<feature type="domain" description="ThuA-like" evidence="3">
    <location>
        <begin position="30"/>
        <end position="279"/>
    </location>
</feature>
<dbReference type="SUPFAM" id="SSF52317">
    <property type="entry name" value="Class I glutamine amidotransferase-like"/>
    <property type="match status" value="1"/>
</dbReference>
<name>A0A5C6M1N5_9PLAN</name>
<gene>
    <name evidence="4" type="ORF">E3A20_29300</name>
</gene>
<feature type="chain" id="PRO_5023107864" description="ThuA-like domain-containing protein" evidence="2">
    <location>
        <begin position="26"/>
        <end position="325"/>
    </location>
</feature>
<reference evidence="4 5" key="2">
    <citation type="submission" date="2019-08" db="EMBL/GenBank/DDBJ databases">
        <authorList>
            <person name="Henke P."/>
        </authorList>
    </citation>
    <scope>NUCLEOTIDE SEQUENCE [LARGE SCALE GENOMIC DNA]</scope>
    <source>
        <strain evidence="4">Phe10_nw2017</strain>
    </source>
</reference>
<dbReference type="EMBL" id="SRHE01000929">
    <property type="protein sequence ID" value="TWW07942.1"/>
    <property type="molecule type" value="Genomic_DNA"/>
</dbReference>
<evidence type="ECO:0000256" key="1">
    <source>
        <dbReference type="SAM" id="MobiDB-lite"/>
    </source>
</evidence>
<feature type="region of interest" description="Disordered" evidence="1">
    <location>
        <begin position="303"/>
        <end position="325"/>
    </location>
</feature>
<keyword evidence="2" id="KW-0732">Signal</keyword>
<feature type="signal peptide" evidence="2">
    <location>
        <begin position="1"/>
        <end position="25"/>
    </location>
</feature>
<evidence type="ECO:0000256" key="2">
    <source>
        <dbReference type="SAM" id="SignalP"/>
    </source>
</evidence>
<sequence>MATVRQLLCVVVAGLFSLSADAVQADDPIRVLIWDEQQPEQKQAYGDRFLGETIAEALRLRPGLQVRSASLRDPQQGLSAEQLDQTDVLVVWSHIRVREQDDVLIEGVVQRVQSGKLGLVAIHSAHWHKAFVRLMQERAKSDAIAGLSEAERQSVVWEYANESPYGRAVKEGDRRTPFVERGAGNIRKLTLPQCVFPAWRPDGAASHVTTKLPEHPIAAGLPKTWDIPHTEMYGEPFHVPEPDEVVFEERWDRGEYFRSGCVWRVGAGRVFYFRPGHELFPIFLQKEPLPSFIRIRIESPAAQRSTAEPCPSSVHPHQLPPEPPG</sequence>
<dbReference type="Proteomes" id="UP000321083">
    <property type="component" value="Unassembled WGS sequence"/>
</dbReference>
<dbReference type="InterPro" id="IPR029010">
    <property type="entry name" value="ThuA-like"/>
</dbReference>
<evidence type="ECO:0000313" key="4">
    <source>
        <dbReference type="EMBL" id="TWW07942.1"/>
    </source>
</evidence>
<dbReference type="InterPro" id="IPR029062">
    <property type="entry name" value="Class_I_gatase-like"/>
</dbReference>
<dbReference type="Gene3D" id="3.40.50.880">
    <property type="match status" value="2"/>
</dbReference>
<reference evidence="4 5" key="1">
    <citation type="submission" date="2019-08" db="EMBL/GenBank/DDBJ databases">
        <title>100 year-old enigma solved: identification of Planctomyces bekefii, the type genus and species of the phylum Planctomycetes.</title>
        <authorList>
            <person name="Svetlana D.N."/>
            <person name="Overmann J."/>
        </authorList>
    </citation>
    <scope>NUCLEOTIDE SEQUENCE [LARGE SCALE GENOMIC DNA]</scope>
    <source>
        <strain evidence="4">Phe10_nw2017</strain>
    </source>
</reference>
<proteinExistence type="predicted"/>
<evidence type="ECO:0000259" key="3">
    <source>
        <dbReference type="Pfam" id="PF06283"/>
    </source>
</evidence>
<keyword evidence="5" id="KW-1185">Reference proteome</keyword>
<comment type="caution">
    <text evidence="4">The sequence shown here is derived from an EMBL/GenBank/DDBJ whole genome shotgun (WGS) entry which is preliminary data.</text>
</comment>
<accession>A0A5C6M1N5</accession>
<feature type="non-terminal residue" evidence="4">
    <location>
        <position position="325"/>
    </location>
</feature>
<organism evidence="4 5">
    <name type="scientific">Planctomyces bekefii</name>
    <dbReference type="NCBI Taxonomy" id="1653850"/>
    <lineage>
        <taxon>Bacteria</taxon>
        <taxon>Pseudomonadati</taxon>
        <taxon>Planctomycetota</taxon>
        <taxon>Planctomycetia</taxon>
        <taxon>Planctomycetales</taxon>
        <taxon>Planctomycetaceae</taxon>
        <taxon>Planctomyces</taxon>
    </lineage>
</organism>
<dbReference type="AlphaFoldDB" id="A0A5C6M1N5"/>